<dbReference type="InterPro" id="IPR024973">
    <property type="entry name" value="ESPR"/>
</dbReference>
<dbReference type="OrthoDB" id="1632057at2"/>
<dbReference type="Pfam" id="PF05662">
    <property type="entry name" value="YadA_stalk"/>
    <property type="match status" value="6"/>
</dbReference>
<dbReference type="SUPFAM" id="SSF54523">
    <property type="entry name" value="Pili subunits"/>
    <property type="match status" value="1"/>
</dbReference>
<reference evidence="17" key="1">
    <citation type="journal article" date="2014" name="Stand. Genomic Sci.">
        <title>Complete genome sequence of Burkholderia phymatum STM815(T), a broad host range and efficient nitrogen-fixing symbiont of Mimosa species.</title>
        <authorList>
            <person name="Moulin L."/>
            <person name="Klonowska A."/>
            <person name="Caroline B."/>
            <person name="Booth K."/>
            <person name="Vriezen J.A."/>
            <person name="Melkonian R."/>
            <person name="James E.K."/>
            <person name="Young J.P."/>
            <person name="Bena G."/>
            <person name="Hauser L."/>
            <person name="Land M."/>
            <person name="Kyrpides N."/>
            <person name="Bruce D."/>
            <person name="Chain P."/>
            <person name="Copeland A."/>
            <person name="Pitluck S."/>
            <person name="Woyke T."/>
            <person name="Lizotte-Waniewski M."/>
            <person name="Bristow J."/>
            <person name="Riley M."/>
        </authorList>
    </citation>
    <scope>NUCLEOTIDE SEQUENCE [LARGE SCALE GENOMIC DNA]</scope>
    <source>
        <strain evidence="17">DSM 17167 / CIP 108236 / LMG 21445 / STM815</strain>
    </source>
</reference>
<evidence type="ECO:0000259" key="14">
    <source>
        <dbReference type="Pfam" id="PF05662"/>
    </source>
</evidence>
<evidence type="ECO:0000256" key="4">
    <source>
        <dbReference type="ARBA" id="ARBA00022448"/>
    </source>
</evidence>
<dbReference type="EMBL" id="CP001043">
    <property type="protein sequence ID" value="ACC71755.1"/>
    <property type="molecule type" value="Genomic_DNA"/>
</dbReference>
<dbReference type="InterPro" id="IPR008640">
    <property type="entry name" value="Adhesin_Head_dom"/>
</dbReference>
<evidence type="ECO:0000256" key="8">
    <source>
        <dbReference type="ARBA" id="ARBA00022927"/>
    </source>
</evidence>
<evidence type="ECO:0000256" key="2">
    <source>
        <dbReference type="ARBA" id="ARBA00004442"/>
    </source>
</evidence>
<dbReference type="InterPro" id="IPR011049">
    <property type="entry name" value="Serralysin-like_metalloprot_C"/>
</dbReference>
<dbReference type="Gene3D" id="1.20.5.2280">
    <property type="match status" value="1"/>
</dbReference>
<evidence type="ECO:0000259" key="12">
    <source>
        <dbReference type="Pfam" id="PF03895"/>
    </source>
</evidence>
<feature type="domain" description="Trimeric autotransporter adhesin YadA-like stalk" evidence="14">
    <location>
        <begin position="584"/>
        <end position="626"/>
    </location>
</feature>
<feature type="domain" description="Trimeric autotransporter adhesin YadA-like head" evidence="13">
    <location>
        <begin position="815"/>
        <end position="841"/>
    </location>
</feature>
<evidence type="ECO:0000256" key="5">
    <source>
        <dbReference type="ARBA" id="ARBA00022452"/>
    </source>
</evidence>
<evidence type="ECO:0000256" key="11">
    <source>
        <dbReference type="SAM" id="Phobius"/>
    </source>
</evidence>
<organism evidence="16 17">
    <name type="scientific">Paraburkholderia phymatum (strain DSM 17167 / CIP 108236 / LMG 21445 / STM815)</name>
    <name type="common">Burkholderia phymatum</name>
    <dbReference type="NCBI Taxonomy" id="391038"/>
    <lineage>
        <taxon>Bacteria</taxon>
        <taxon>Pseudomonadati</taxon>
        <taxon>Pseudomonadota</taxon>
        <taxon>Betaproteobacteria</taxon>
        <taxon>Burkholderiales</taxon>
        <taxon>Burkholderiaceae</taxon>
        <taxon>Paraburkholderia</taxon>
    </lineage>
</organism>
<dbReference type="Gene3D" id="6.10.250.2030">
    <property type="match status" value="1"/>
</dbReference>
<dbReference type="Gene3D" id="2.150.10.10">
    <property type="entry name" value="Serralysin-like metalloprotease, C-terminal"/>
    <property type="match status" value="2"/>
</dbReference>
<dbReference type="Pfam" id="PF03895">
    <property type="entry name" value="YadA_anchor"/>
    <property type="match status" value="1"/>
</dbReference>
<dbReference type="Pfam" id="PF05658">
    <property type="entry name" value="YadA_head"/>
    <property type="match status" value="4"/>
</dbReference>
<comment type="similarity">
    <text evidence="3">Belongs to the autotransporter-2 (AT-2) (TC 1.B.40) family.</text>
</comment>
<evidence type="ECO:0000313" key="16">
    <source>
        <dbReference type="EMBL" id="ACC71755.1"/>
    </source>
</evidence>
<keyword evidence="11" id="KW-1133">Transmembrane helix</keyword>
<feature type="domain" description="Trimeric autotransporter adhesin YadA-like stalk" evidence="14">
    <location>
        <begin position="337"/>
        <end position="380"/>
    </location>
</feature>
<evidence type="ECO:0000313" key="17">
    <source>
        <dbReference type="Proteomes" id="UP000001192"/>
    </source>
</evidence>
<proteinExistence type="inferred from homology"/>
<keyword evidence="7" id="KW-0732">Signal</keyword>
<feature type="domain" description="Trimeric autotransporter adhesin YadA-like stalk" evidence="14">
    <location>
        <begin position="209"/>
        <end position="243"/>
    </location>
</feature>
<dbReference type="InterPro" id="IPR005594">
    <property type="entry name" value="YadA_C"/>
</dbReference>
<feature type="transmembrane region" description="Helical" evidence="11">
    <location>
        <begin position="34"/>
        <end position="54"/>
    </location>
</feature>
<comment type="subcellular location">
    <subcellularLocation>
        <location evidence="2">Cell outer membrane</location>
    </subcellularLocation>
    <subcellularLocation>
        <location evidence="1">Cell surface</location>
    </subcellularLocation>
</comment>
<dbReference type="SUPFAM" id="SSF101967">
    <property type="entry name" value="Adhesin YadA, collagen-binding domain"/>
    <property type="match status" value="2"/>
</dbReference>
<evidence type="ECO:0000256" key="7">
    <source>
        <dbReference type="ARBA" id="ARBA00022729"/>
    </source>
</evidence>
<dbReference type="Pfam" id="PF13018">
    <property type="entry name" value="ESPR"/>
    <property type="match status" value="1"/>
</dbReference>
<dbReference type="eggNOG" id="COG5295">
    <property type="taxonomic scope" value="Bacteria"/>
</dbReference>
<dbReference type="STRING" id="391038.Bphy_2583"/>
<evidence type="ECO:0000256" key="6">
    <source>
        <dbReference type="ARBA" id="ARBA00022692"/>
    </source>
</evidence>
<feature type="domain" description="Trimeric autotransporter adhesin YadA-like head" evidence="13">
    <location>
        <begin position="88"/>
        <end position="114"/>
    </location>
</feature>
<feature type="domain" description="Trimeric autotransporter adhesin YadA-like C-terminal membrane anchor" evidence="12">
    <location>
        <begin position="932"/>
        <end position="990"/>
    </location>
</feature>
<feature type="domain" description="Trimeric autotransporter adhesin YadA-like stalk" evidence="14">
    <location>
        <begin position="462"/>
        <end position="503"/>
    </location>
</feature>
<keyword evidence="6 11" id="KW-0812">Transmembrane</keyword>
<dbReference type="HOGENOM" id="CLU_309441_0_0_4"/>
<keyword evidence="8" id="KW-0653">Protein transport</keyword>
<feature type="domain" description="Trimeric autotransporter adhesin YadA-like head" evidence="13">
    <location>
        <begin position="116"/>
        <end position="135"/>
    </location>
</feature>
<evidence type="ECO:0000256" key="9">
    <source>
        <dbReference type="ARBA" id="ARBA00023136"/>
    </source>
</evidence>
<dbReference type="Proteomes" id="UP000001192">
    <property type="component" value="Chromosome 1"/>
</dbReference>
<name>B2JGX1_PARP8</name>
<evidence type="ECO:0000256" key="1">
    <source>
        <dbReference type="ARBA" id="ARBA00004241"/>
    </source>
</evidence>
<keyword evidence="17" id="KW-1185">Reference proteome</keyword>
<evidence type="ECO:0000259" key="13">
    <source>
        <dbReference type="Pfam" id="PF05658"/>
    </source>
</evidence>
<sequence precursor="true">MNRAYRSVWNKSTGTWVAAQENAKGRGKKSVRRAVIVAAAGAGLVASIGVQAGALDGGTATGLGASAYGSGAYAGADNALAVGAMATATGFESTAIGGQATATNTFATAVGTYATATGASSTALGDTAQATADYALGAGASAVASASSAVALGFHASATTANSVALGSYSVANSATLGTAGYNPGSGTLSAATAAGGEVSVGKAGAERRITNVAAGLNPTDAVNVSQLQSEDAKVNSEGAATAAALGGGSTYNSTTGALTNPTYVVGGNTYNNVGGAISNIDARTTQNSSDITNLTTAINSGEVGLVQQDPTTRNITVAAATDGSIVDFTGTAGARKLTGVAAGAVNASSLDAVNGSQLYGVSQSVSNAFGGGSTVNSDGSISAPSYVVGGTTVNNVGGAISNIDARTTQNSSDITNLTTAINNGEVGLVQQDPTTRNITVAAATDGSIVDFTGTAGQRILTGIAAGAVNASSFDAINGSQLYGVSQSVSNAFGGGSTVNSDGSISAPSYVVGGTTVNNVGGAISNIDARTTQNTTNIDNLTTQINSGAVGLVQQDPTTQNITVAASTGGSLIDVSGTAGPRVITGVAAGAVNASSTDAINGSQLYNVSNSMANALGGGSTVNSDGTISAPTYVVGGTTVNNVGGAITNLDSRVTQNTSDIQNISNGLNSGTIGMVQQDQTTRNITVAKDTDGSVVDFTGTAGTRKLTGITAGDVNASSTDAVNGAQLYATNASIANAIGGGSTVNSDGTISAPTFNVGGTTVNSIGDAVTNLDGRVTQNTSDINSINNTLTSITTGNAGIKYFHSNSELADSQATGANAVAIGGNAKATADNSVALGANSVADRANTVSVGSKGNERQIANVAAGTEGTDAVNVDQLNQTVANAMGSMPAGMSAKDYTDQRFNSMQNTVNQVAKNAYAGVAAAMAMPNLTPSQPGNTVVAAGAGMYKNGSAVGVGATYRSRNSKWLVNGAVSVTSTGDAGVRAQVGYEF</sequence>
<dbReference type="GO" id="GO:0009986">
    <property type="term" value="C:cell surface"/>
    <property type="evidence" value="ECO:0007669"/>
    <property type="project" value="UniProtKB-SubCell"/>
</dbReference>
<evidence type="ECO:0000259" key="15">
    <source>
        <dbReference type="Pfam" id="PF13018"/>
    </source>
</evidence>
<keyword evidence="9 11" id="KW-0472">Membrane</keyword>
<dbReference type="GO" id="GO:0015031">
    <property type="term" value="P:protein transport"/>
    <property type="evidence" value="ECO:0007669"/>
    <property type="project" value="UniProtKB-KW"/>
</dbReference>
<dbReference type="Gene3D" id="2.60.40.4050">
    <property type="match status" value="1"/>
</dbReference>
<feature type="domain" description="Trimeric autotransporter adhesin YadA-like stalk" evidence="14">
    <location>
        <begin position="706"/>
        <end position="749"/>
    </location>
</feature>
<gene>
    <name evidence="16" type="ordered locus">Bphy_2583</name>
</gene>
<accession>B2JGX1</accession>
<feature type="domain" description="Trimeric autotransporter adhesin YadA-like head" evidence="13">
    <location>
        <begin position="144"/>
        <end position="170"/>
    </location>
</feature>
<keyword evidence="10" id="KW-0998">Cell outer membrane</keyword>
<keyword evidence="5" id="KW-1134">Transmembrane beta strand</keyword>
<dbReference type="InterPro" id="IPR008635">
    <property type="entry name" value="Coiled_stalk_dom"/>
</dbReference>
<dbReference type="Gene3D" id="1.20.5.170">
    <property type="match status" value="4"/>
</dbReference>
<protein>
    <submittedName>
        <fullName evidence="16">YadA domain protein</fullName>
    </submittedName>
</protein>
<evidence type="ECO:0000256" key="3">
    <source>
        <dbReference type="ARBA" id="ARBA00005848"/>
    </source>
</evidence>
<dbReference type="InterPro" id="IPR045584">
    <property type="entry name" value="Pilin-like"/>
</dbReference>
<feature type="domain" description="Trimeric autotransporter adhesin YadA-like stalk" evidence="14">
    <location>
        <begin position="859"/>
        <end position="888"/>
    </location>
</feature>
<dbReference type="KEGG" id="bph:Bphy_2583"/>
<keyword evidence="4" id="KW-0813">Transport</keyword>
<dbReference type="AlphaFoldDB" id="B2JGX1"/>
<dbReference type="Gene3D" id="3.30.1300.30">
    <property type="entry name" value="GSPII I/J protein-like"/>
    <property type="match status" value="1"/>
</dbReference>
<feature type="domain" description="ESPR" evidence="15">
    <location>
        <begin position="1"/>
        <end position="47"/>
    </location>
</feature>
<dbReference type="GO" id="GO:0009279">
    <property type="term" value="C:cell outer membrane"/>
    <property type="evidence" value="ECO:0007669"/>
    <property type="project" value="UniProtKB-SubCell"/>
</dbReference>
<evidence type="ECO:0000256" key="10">
    <source>
        <dbReference type="ARBA" id="ARBA00023237"/>
    </source>
</evidence>